<dbReference type="RefSeq" id="WP_012956952.1">
    <property type="nucleotide sequence ID" value="NC_013790.1"/>
</dbReference>
<evidence type="ECO:0008006" key="3">
    <source>
        <dbReference type="Google" id="ProtNLM"/>
    </source>
</evidence>
<dbReference type="HOGENOM" id="CLU_942038_0_0_2"/>
<proteinExistence type="predicted"/>
<dbReference type="EMBL" id="CP001719">
    <property type="protein sequence ID" value="ADC48004.1"/>
    <property type="molecule type" value="Genomic_DNA"/>
</dbReference>
<evidence type="ECO:0000313" key="1">
    <source>
        <dbReference type="EMBL" id="ADC48004.1"/>
    </source>
</evidence>
<evidence type="ECO:0000313" key="2">
    <source>
        <dbReference type="Proteomes" id="UP000008680"/>
    </source>
</evidence>
<dbReference type="eggNOG" id="arCOG10868">
    <property type="taxonomic scope" value="Archaea"/>
</dbReference>
<sequence>MADAKDSKDDKVYHLEDLLFVKCLVQFEEFPQYITGFKDIRNSFDSRFASSSNFSSLNLDCVRQREDLSLIDIEHHSSIRPDLMRRNYEYAVNLYNVTGYTVHPFIFYTGDLPVNKIIRMNDFNTFQPQWFILKEKDGMKSLNNINYKTFNKIDWNVFDAIDFAWIPKFDIDMSIEDCIVELAEIYKMMPADNKFLQFCRESLKLWTGKYIKDKERLDKVKECLNMSELEEIPFEEQLRGVILEGELERAKLKGEEKNRIDFISKALKHMSPKEVSNMFELPIEYVDEIANSYSK</sequence>
<name>D3E1B9_METRM</name>
<dbReference type="PATRIC" id="fig|634498.28.peg.2154"/>
<gene>
    <name evidence="1" type="ordered locus">mru_2154</name>
</gene>
<dbReference type="OrthoDB" id="79254at2157"/>
<reference evidence="1 2" key="1">
    <citation type="journal article" date="2010" name="PLoS ONE">
        <title>The genome sequence of the rumen methanogen Methanobrevibacter ruminantium reveals new possibilities for controlling ruminant methane emissions.</title>
        <authorList>
            <person name="Leahy S.C."/>
            <person name="Kelly W.J."/>
            <person name="Altermann E."/>
            <person name="Ronimus R.S."/>
            <person name="Yeoman C.J."/>
            <person name="Pacheco D.M."/>
            <person name="Li D."/>
            <person name="Kong Z."/>
            <person name="McTavish S."/>
            <person name="Sang C."/>
            <person name="Lambie S.C."/>
            <person name="Janssen P.H."/>
            <person name="Dey D."/>
            <person name="Attwood G.T."/>
        </authorList>
    </citation>
    <scope>NUCLEOTIDE SEQUENCE [LARGE SCALE GENOMIC DNA]</scope>
    <source>
        <strain evidence="2">ATCC 35063 / DSM 1093 / JCM 13430 / OCM 146 / M1</strain>
    </source>
</reference>
<dbReference type="Proteomes" id="UP000008680">
    <property type="component" value="Chromosome"/>
</dbReference>
<accession>D3E1B9</accession>
<dbReference type="AlphaFoldDB" id="D3E1B9"/>
<organism evidence="1 2">
    <name type="scientific">Methanobrevibacter ruminantium (strain ATCC 35063 / DSM 1093 / JCM 13430 / OCM 146 / M1)</name>
    <name type="common">Methanobacterium ruminantium</name>
    <dbReference type="NCBI Taxonomy" id="634498"/>
    <lineage>
        <taxon>Archaea</taxon>
        <taxon>Methanobacteriati</taxon>
        <taxon>Methanobacteriota</taxon>
        <taxon>Methanomada group</taxon>
        <taxon>Methanobacteria</taxon>
        <taxon>Methanobacteriales</taxon>
        <taxon>Methanobacteriaceae</taxon>
        <taxon>Methanobrevibacter</taxon>
    </lineage>
</organism>
<dbReference type="GeneID" id="8771835"/>
<dbReference type="KEGG" id="mru:mru_2154"/>
<keyword evidence="2" id="KW-1185">Reference proteome</keyword>
<protein>
    <recommendedName>
        <fullName evidence="3">Transposase</fullName>
    </recommendedName>
</protein>